<feature type="compositionally biased region" description="Basic and acidic residues" evidence="1">
    <location>
        <begin position="15"/>
        <end position="26"/>
    </location>
</feature>
<dbReference type="Proteomes" id="UP000010931">
    <property type="component" value="Unassembled WGS sequence"/>
</dbReference>
<comment type="caution">
    <text evidence="2">The sequence shown here is derived from an EMBL/GenBank/DDBJ whole genome shotgun (WGS) entry which is preliminary data.</text>
</comment>
<accession>L7F387</accession>
<evidence type="ECO:0000313" key="3">
    <source>
        <dbReference type="Proteomes" id="UP000010931"/>
    </source>
</evidence>
<protein>
    <submittedName>
        <fullName evidence="2">Uncharacterized protein</fullName>
    </submittedName>
</protein>
<proteinExistence type="predicted"/>
<keyword evidence="3" id="KW-1185">Reference proteome</keyword>
<dbReference type="AlphaFoldDB" id="L7F387"/>
<feature type="compositionally biased region" description="Basic residues" evidence="1">
    <location>
        <begin position="27"/>
        <end position="38"/>
    </location>
</feature>
<feature type="non-terminal residue" evidence="2">
    <location>
        <position position="51"/>
    </location>
</feature>
<reference evidence="2 3" key="1">
    <citation type="journal article" date="2011" name="Plasmid">
        <title>Streptomyces turgidiscabies Car8 contains a modular pathogenicity island that shares virulence genes with other actinobacterial plant pathogens.</title>
        <authorList>
            <person name="Huguet-Tapia J.C."/>
            <person name="Badger J.H."/>
            <person name="Loria R."/>
            <person name="Pettis G.S."/>
        </authorList>
    </citation>
    <scope>NUCLEOTIDE SEQUENCE [LARGE SCALE GENOMIC DNA]</scope>
    <source>
        <strain evidence="2 3">Car8</strain>
    </source>
</reference>
<evidence type="ECO:0000256" key="1">
    <source>
        <dbReference type="SAM" id="MobiDB-lite"/>
    </source>
</evidence>
<evidence type="ECO:0000313" key="2">
    <source>
        <dbReference type="EMBL" id="ELP65075.1"/>
    </source>
</evidence>
<organism evidence="2 3">
    <name type="scientific">Streptomyces turgidiscabies (strain Car8)</name>
    <dbReference type="NCBI Taxonomy" id="698760"/>
    <lineage>
        <taxon>Bacteria</taxon>
        <taxon>Bacillati</taxon>
        <taxon>Actinomycetota</taxon>
        <taxon>Actinomycetes</taxon>
        <taxon>Kitasatosporales</taxon>
        <taxon>Streptomycetaceae</taxon>
        <taxon>Streptomyces</taxon>
    </lineage>
</organism>
<dbReference type="EMBL" id="AEJB01000413">
    <property type="protein sequence ID" value="ELP65075.1"/>
    <property type="molecule type" value="Genomic_DNA"/>
</dbReference>
<feature type="region of interest" description="Disordered" evidence="1">
    <location>
        <begin position="1"/>
        <end position="51"/>
    </location>
</feature>
<name>L7F387_STRT8</name>
<gene>
    <name evidence="2" type="ORF">STRTUCAR8_00005</name>
</gene>
<sequence>MPRRRIGVPRQIQRQQDRHRVVERGPRRQQRPGARRHPPPAGQAATDSGSI</sequence>